<proteinExistence type="predicted"/>
<evidence type="ECO:0000313" key="2">
    <source>
        <dbReference type="Proteomes" id="UP000053676"/>
    </source>
</evidence>
<dbReference type="OrthoDB" id="5800016at2759"/>
<dbReference type="EMBL" id="KI658292">
    <property type="protein sequence ID" value="ETN83144.1"/>
    <property type="molecule type" value="Genomic_DNA"/>
</dbReference>
<dbReference type="STRING" id="51031.W2TN97"/>
<sequence length="305" mass="35310">MLDELAFLVNGYEGVAKHRTKLKWLCYMFEVCKERPIRINGKKVKPEFLHVHLLIRLCNLHLEEFKDAVNEVLYRLRDYDEELYYFVLVATYRLADDDLCHSLQEFSLKKWQYPIELLGHNIYLDIFSVPQLPWDISPALNEEIATPDITKEGHPIEPHDICPLTSGGMLTEQYSMLLRSDGLRIAESMKYAGYSCRILCLDEECAKSALIEMFDGISSDMFQEEDGVFSLTRNCKLGRWSVARTQAAMGIEVEAANRINLSQCHHKLYDNFCMDYFDDVVEDQLELLAVCEKILSSEYIEVCCA</sequence>
<dbReference type="AlphaFoldDB" id="W2TN97"/>
<name>W2TN97_NECAM</name>
<accession>W2TN97</accession>
<evidence type="ECO:0000313" key="1">
    <source>
        <dbReference type="EMBL" id="ETN83144.1"/>
    </source>
</evidence>
<organism evidence="1 2">
    <name type="scientific">Necator americanus</name>
    <name type="common">Human hookworm</name>
    <dbReference type="NCBI Taxonomy" id="51031"/>
    <lineage>
        <taxon>Eukaryota</taxon>
        <taxon>Metazoa</taxon>
        <taxon>Ecdysozoa</taxon>
        <taxon>Nematoda</taxon>
        <taxon>Chromadorea</taxon>
        <taxon>Rhabditida</taxon>
        <taxon>Rhabditina</taxon>
        <taxon>Rhabditomorpha</taxon>
        <taxon>Strongyloidea</taxon>
        <taxon>Ancylostomatidae</taxon>
        <taxon>Bunostominae</taxon>
        <taxon>Necator</taxon>
    </lineage>
</organism>
<dbReference type="Proteomes" id="UP000053676">
    <property type="component" value="Unassembled WGS sequence"/>
</dbReference>
<protein>
    <submittedName>
        <fullName evidence="1">Uncharacterized protein</fullName>
    </submittedName>
</protein>
<dbReference type="KEGG" id="nai:NECAME_07560"/>
<gene>
    <name evidence="1" type="ORF">NECAME_07560</name>
</gene>
<keyword evidence="2" id="KW-1185">Reference proteome</keyword>
<reference evidence="2" key="1">
    <citation type="journal article" date="2014" name="Nat. Genet.">
        <title>Genome of the human hookworm Necator americanus.</title>
        <authorList>
            <person name="Tang Y.T."/>
            <person name="Gao X."/>
            <person name="Rosa B.A."/>
            <person name="Abubucker S."/>
            <person name="Hallsworth-Pepin K."/>
            <person name="Martin J."/>
            <person name="Tyagi R."/>
            <person name="Heizer E."/>
            <person name="Zhang X."/>
            <person name="Bhonagiri-Palsikar V."/>
            <person name="Minx P."/>
            <person name="Warren W.C."/>
            <person name="Wang Q."/>
            <person name="Zhan B."/>
            <person name="Hotez P.J."/>
            <person name="Sternberg P.W."/>
            <person name="Dougall A."/>
            <person name="Gaze S.T."/>
            <person name="Mulvenna J."/>
            <person name="Sotillo J."/>
            <person name="Ranganathan S."/>
            <person name="Rabelo E.M."/>
            <person name="Wilson R.K."/>
            <person name="Felgner P.L."/>
            <person name="Bethony J."/>
            <person name="Hawdon J.M."/>
            <person name="Gasser R.B."/>
            <person name="Loukas A."/>
            <person name="Mitreva M."/>
        </authorList>
    </citation>
    <scope>NUCLEOTIDE SEQUENCE [LARGE SCALE GENOMIC DNA]</scope>
</reference>